<dbReference type="KEGG" id="gms:SOIL9_83260"/>
<feature type="transmembrane region" description="Helical" evidence="1">
    <location>
        <begin position="162"/>
        <end position="180"/>
    </location>
</feature>
<gene>
    <name evidence="3" type="ORF">SOIL9_83260</name>
</gene>
<sequence length="191" mass="21762">MSRTAAVVLLLLVPAIARADAAPIIPGFRTVWIDVTFTVERDYPDFEFYLLGPYFDDQPEKLLLSPSASVRMTGGTGSRYSHAQVYAVRKSQLTELPGPPSAEWLRWHREGVCPEEINFRTALLFTDTRDRIEITYRVEVRQDSGHVVKIGENVGNRWVERGWIAAAIFVPLGIISLGLWRVRRVRRLRTP</sequence>
<keyword evidence="2" id="KW-0732">Signal</keyword>
<evidence type="ECO:0000256" key="1">
    <source>
        <dbReference type="SAM" id="Phobius"/>
    </source>
</evidence>
<keyword evidence="1" id="KW-0812">Transmembrane</keyword>
<reference evidence="3 4" key="1">
    <citation type="submission" date="2019-05" db="EMBL/GenBank/DDBJ databases">
        <authorList>
            <consortium name="Science for Life Laboratories"/>
        </authorList>
    </citation>
    <scope>NUCLEOTIDE SEQUENCE [LARGE SCALE GENOMIC DNA]</scope>
    <source>
        <strain evidence="3">Soil9</strain>
    </source>
</reference>
<evidence type="ECO:0000313" key="3">
    <source>
        <dbReference type="EMBL" id="VTS00014.1"/>
    </source>
</evidence>
<keyword evidence="1" id="KW-0472">Membrane</keyword>
<organism evidence="3 4">
    <name type="scientific">Gemmata massiliana</name>
    <dbReference type="NCBI Taxonomy" id="1210884"/>
    <lineage>
        <taxon>Bacteria</taxon>
        <taxon>Pseudomonadati</taxon>
        <taxon>Planctomycetota</taxon>
        <taxon>Planctomycetia</taxon>
        <taxon>Gemmatales</taxon>
        <taxon>Gemmataceae</taxon>
        <taxon>Gemmata</taxon>
    </lineage>
</organism>
<dbReference type="EMBL" id="LR593886">
    <property type="protein sequence ID" value="VTS00014.1"/>
    <property type="molecule type" value="Genomic_DNA"/>
</dbReference>
<feature type="chain" id="PRO_5026766395" evidence="2">
    <location>
        <begin position="20"/>
        <end position="191"/>
    </location>
</feature>
<evidence type="ECO:0000313" key="4">
    <source>
        <dbReference type="Proteomes" id="UP000464178"/>
    </source>
</evidence>
<keyword evidence="4" id="KW-1185">Reference proteome</keyword>
<dbReference type="RefSeq" id="WP_162672045.1">
    <property type="nucleotide sequence ID" value="NZ_LR593886.1"/>
</dbReference>
<evidence type="ECO:0000256" key="2">
    <source>
        <dbReference type="SAM" id="SignalP"/>
    </source>
</evidence>
<keyword evidence="1" id="KW-1133">Transmembrane helix</keyword>
<feature type="signal peptide" evidence="2">
    <location>
        <begin position="1"/>
        <end position="19"/>
    </location>
</feature>
<dbReference type="AlphaFoldDB" id="A0A6P2DGG7"/>
<dbReference type="Proteomes" id="UP000464178">
    <property type="component" value="Chromosome"/>
</dbReference>
<proteinExistence type="predicted"/>
<accession>A0A6P2DGG7</accession>
<name>A0A6P2DGG7_9BACT</name>
<protein>
    <submittedName>
        <fullName evidence="3">Uncharacterized protein</fullName>
    </submittedName>
</protein>